<keyword evidence="2" id="KW-0596">Phosphopantetheine</keyword>
<feature type="region of interest" description="N-terminal hotdog fold" evidence="8">
    <location>
        <begin position="513"/>
        <end position="637"/>
    </location>
</feature>
<dbReference type="PROSITE" id="PS00012">
    <property type="entry name" value="PHOSPHOPANTETHEINE"/>
    <property type="match status" value="1"/>
</dbReference>
<dbReference type="InterPro" id="IPR042104">
    <property type="entry name" value="PKS_dehydratase_sf"/>
</dbReference>
<evidence type="ECO:0000259" key="11">
    <source>
        <dbReference type="PROSITE" id="PS52019"/>
    </source>
</evidence>
<keyword evidence="13" id="KW-1185">Reference proteome</keyword>
<dbReference type="InterPro" id="IPR049551">
    <property type="entry name" value="PKS_DH_C"/>
</dbReference>
<dbReference type="RefSeq" id="WP_100201586.1">
    <property type="nucleotide sequence ID" value="NZ_PGGW01000025.1"/>
</dbReference>
<dbReference type="InterPro" id="IPR020806">
    <property type="entry name" value="PKS_PP-bd"/>
</dbReference>
<evidence type="ECO:0000256" key="1">
    <source>
        <dbReference type="ARBA" id="ARBA00004792"/>
    </source>
</evidence>
<dbReference type="GO" id="GO:0031177">
    <property type="term" value="F:phosphopantetheine binding"/>
    <property type="evidence" value="ECO:0007669"/>
    <property type="project" value="InterPro"/>
</dbReference>
<feature type="region of interest" description="Disordered" evidence="9">
    <location>
        <begin position="39"/>
        <end position="62"/>
    </location>
</feature>
<dbReference type="SMART" id="SM00822">
    <property type="entry name" value="PKS_KR"/>
    <property type="match status" value="1"/>
</dbReference>
<evidence type="ECO:0000313" key="13">
    <source>
        <dbReference type="Proteomes" id="UP000230407"/>
    </source>
</evidence>
<dbReference type="FunFam" id="1.10.1200.10:FF:000007">
    <property type="entry name" value="Probable polyketide synthase pks17"/>
    <property type="match status" value="1"/>
</dbReference>
<name>A0A2M8M1U1_9ACTN</name>
<feature type="active site" description="Proton acceptor; for dehydratase activity" evidence="8">
    <location>
        <position position="545"/>
    </location>
</feature>
<sequence>WTAGNVRLLTETQPWPHTGHPRRIGISAFGASGTNAHAIIEQPPTPETPDTADTPPPAHDTPVPWLLSARTPTALTELGRRLLDHVSGDLEADIADLGHALVTTRTLLEHRAVVVGADREELLRGLAALADDRPSEAVVTGKAVPGRLAFAFSGQGSQRLGMGGELYRELPAFAEAFDEICGELDAHLDVPLRDVVLAEPGTPGADLLDSTAYTQPALFALETALARVLGRWGVRPDVLVGHSVGGIAAAHVAGVFSLADAAALVCARGRLMQALPATGAMVAVNAAEDVVRPLLAGHEREVGIAAVNGPASVVLSGDEDVVLTLAERLREQGCRTKRLTVSHAFHSPHIDAMLEEFGRVAAGLTYAAPTVPVVSDVTGEIADPAEIAGPDYWVRHARAAVRFRDAVRTLEGEGVTTALEIGPGDTLAALVRENSDTTAAVPALRRRQRELRSLTGALAHLHVRGHRVDWAAFCPRPRSRVPLPTYPFEHRRFWLEPVRTADLGALGAGPTGHPLLGAAIALPESGGAVFTNRVSLKSHPWIADHAVAGSVLLPGTALVEMAVRAGDEVGAGTVDELVIEAPLVLPDDGGLQLRVSVGGEDADGLRPLAVHSRPDGTPDAGWTRHAAGFLSGTRTVGTELQSWPPAGAEPVPLEDFYERQGETGLELGPLFRGLRAVWTRNDETFAEAEFPGDDTGGFLLHPALLDSALQAGAVTSGSNGQGISLPFAWKSVAIHALGATALRVRIRTTDSGALSLDIADGAGSPVATVGSLVTRPADTERITAAGTSDDPLFELEWVPAAVPGSPSRPPEHVLDLTSPVAGSPSQQARTLTARALEAIQGRLDEPGGSPLVVLTRNTRHDPASAAVWGLVRSAQLEHPGEFVIAAVDDESRELLPAAVATGEQQLALLSGAASVPRLTRVRPVGQGRVLDPDGTVLITGGTGALGRLLARHLITEHGARHLLLTSRHGPSTPDAAALHAELTALGAAVTVASCDVSDRQAVAKLLATVPAEHPLTSVVHTAAVLDDGVVSALTPGRMDTVLAAKADGAWYLHELTRGADLASFVLFSSAAGTLGSAGQGNYAAANAFLDGLAAYRRSLGLPAVSLAWGLWEQASEMTRVLRDTGRGPLGGYVRPLPSERGLALFDTAVRSGTASLLPARFDVAALRRLENVPAVLHGLVPRTRPAARPEQEPAEGFARSLERLAPQQRLHRLVGLVRAHAADALGHLDADAIDHERSFKEMGFDSLSAVDLRNRIATATGVRLPATLVFDHPTPAVVARRLHDLLFPEPVDTGEVDGLREQRLRRVLASVPLGRLRDLGVLSPLLELADRFEAPTSPVPTAGEAEGESDISGMSVESLVARALDESGR</sequence>
<dbReference type="SMART" id="SM00827">
    <property type="entry name" value="PKS_AT"/>
    <property type="match status" value="1"/>
</dbReference>
<feature type="active site" description="Proton donor; for dehydratase activity" evidence="8">
    <location>
        <position position="706"/>
    </location>
</feature>
<dbReference type="InterPro" id="IPR020807">
    <property type="entry name" value="PKS_DH"/>
</dbReference>
<feature type="region of interest" description="C-terminal hotdog fold" evidence="8">
    <location>
        <begin position="648"/>
        <end position="783"/>
    </location>
</feature>
<dbReference type="Gene3D" id="1.10.1200.10">
    <property type="entry name" value="ACP-like"/>
    <property type="match status" value="1"/>
</dbReference>
<dbReference type="InterPro" id="IPR016035">
    <property type="entry name" value="Acyl_Trfase/lysoPLipase"/>
</dbReference>
<proteinExistence type="predicted"/>
<keyword evidence="7" id="KW-0012">Acyltransferase</keyword>
<dbReference type="InterPro" id="IPR009081">
    <property type="entry name" value="PP-bd_ACP"/>
</dbReference>
<evidence type="ECO:0000256" key="7">
    <source>
        <dbReference type="ARBA" id="ARBA00023315"/>
    </source>
</evidence>
<dbReference type="SMART" id="SM01294">
    <property type="entry name" value="PKS_PP_betabranch"/>
    <property type="match status" value="1"/>
</dbReference>
<feature type="domain" description="PKS/mFAS DH" evidence="11">
    <location>
        <begin position="513"/>
        <end position="783"/>
    </location>
</feature>
<dbReference type="InterPro" id="IPR055123">
    <property type="entry name" value="SpnB-like_Rossmann"/>
</dbReference>
<accession>A0A2M8M1U1</accession>
<dbReference type="InterPro" id="IPR016036">
    <property type="entry name" value="Malonyl_transacylase_ACP-bd"/>
</dbReference>
<dbReference type="Pfam" id="PF00550">
    <property type="entry name" value="PP-binding"/>
    <property type="match status" value="1"/>
</dbReference>
<dbReference type="PROSITE" id="PS52019">
    <property type="entry name" value="PKS_MFAS_DH"/>
    <property type="match status" value="1"/>
</dbReference>
<dbReference type="GO" id="GO:0017000">
    <property type="term" value="P:antibiotic biosynthetic process"/>
    <property type="evidence" value="ECO:0007669"/>
    <property type="project" value="UniProtKB-KW"/>
</dbReference>
<dbReference type="InterPro" id="IPR036736">
    <property type="entry name" value="ACP-like_sf"/>
</dbReference>
<dbReference type="Pfam" id="PF21089">
    <property type="entry name" value="PKS_DH_N"/>
    <property type="match status" value="1"/>
</dbReference>
<feature type="domain" description="Carrier" evidence="10">
    <location>
        <begin position="1211"/>
        <end position="1286"/>
    </location>
</feature>
<evidence type="ECO:0000256" key="8">
    <source>
        <dbReference type="PROSITE-ProRule" id="PRU01363"/>
    </source>
</evidence>
<dbReference type="GO" id="GO:0006633">
    <property type="term" value="P:fatty acid biosynthetic process"/>
    <property type="evidence" value="ECO:0007669"/>
    <property type="project" value="TreeGrafter"/>
</dbReference>
<dbReference type="InterPro" id="IPR016039">
    <property type="entry name" value="Thiolase-like"/>
</dbReference>
<dbReference type="GO" id="GO:0004312">
    <property type="term" value="F:fatty acid synthase activity"/>
    <property type="evidence" value="ECO:0007669"/>
    <property type="project" value="TreeGrafter"/>
</dbReference>
<evidence type="ECO:0000256" key="9">
    <source>
        <dbReference type="SAM" id="MobiDB-lite"/>
    </source>
</evidence>
<dbReference type="InterPro" id="IPR013968">
    <property type="entry name" value="PKS_KR"/>
</dbReference>
<dbReference type="Gene3D" id="3.40.50.720">
    <property type="entry name" value="NAD(P)-binding Rossmann-like Domain"/>
    <property type="match status" value="1"/>
</dbReference>
<keyword evidence="5" id="KW-0045">Antibiotic biosynthesis</keyword>
<dbReference type="Pfam" id="PF16197">
    <property type="entry name" value="KAsynt_C_assoc"/>
    <property type="match status" value="1"/>
</dbReference>
<dbReference type="SMART" id="SM00823">
    <property type="entry name" value="PKS_PP"/>
    <property type="match status" value="1"/>
</dbReference>
<dbReference type="InterPro" id="IPR057326">
    <property type="entry name" value="KR_dom"/>
</dbReference>
<evidence type="ECO:0000256" key="2">
    <source>
        <dbReference type="ARBA" id="ARBA00022450"/>
    </source>
</evidence>
<evidence type="ECO:0000256" key="3">
    <source>
        <dbReference type="ARBA" id="ARBA00022553"/>
    </source>
</evidence>
<dbReference type="CDD" id="cd08956">
    <property type="entry name" value="KR_3_FAS_SDR_x"/>
    <property type="match status" value="1"/>
</dbReference>
<dbReference type="Gene3D" id="3.30.70.3290">
    <property type="match status" value="1"/>
</dbReference>
<dbReference type="SUPFAM" id="SSF47336">
    <property type="entry name" value="ACP-like"/>
    <property type="match status" value="1"/>
</dbReference>
<keyword evidence="6" id="KW-0511">Multifunctional enzyme</keyword>
<dbReference type="InterPro" id="IPR014043">
    <property type="entry name" value="Acyl_transferase_dom"/>
</dbReference>
<feature type="non-terminal residue" evidence="12">
    <location>
        <position position="1"/>
    </location>
</feature>
<evidence type="ECO:0000256" key="6">
    <source>
        <dbReference type="ARBA" id="ARBA00023268"/>
    </source>
</evidence>
<dbReference type="SUPFAM" id="SSF55048">
    <property type="entry name" value="Probable ACP-binding domain of malonyl-CoA ACP transacylase"/>
    <property type="match status" value="1"/>
</dbReference>
<keyword evidence="3" id="KW-0597">Phosphoprotein</keyword>
<dbReference type="PANTHER" id="PTHR43775">
    <property type="entry name" value="FATTY ACID SYNTHASE"/>
    <property type="match status" value="1"/>
</dbReference>
<dbReference type="SMART" id="SM00826">
    <property type="entry name" value="PKS_DH"/>
    <property type="match status" value="1"/>
</dbReference>
<dbReference type="Pfam" id="PF00698">
    <property type="entry name" value="Acyl_transf_1"/>
    <property type="match status" value="1"/>
</dbReference>
<gene>
    <name evidence="12" type="ORF">CUT44_08600</name>
</gene>
<evidence type="ECO:0000256" key="5">
    <source>
        <dbReference type="ARBA" id="ARBA00023194"/>
    </source>
</evidence>
<dbReference type="SUPFAM" id="SSF51735">
    <property type="entry name" value="NAD(P)-binding Rossmann-fold domains"/>
    <property type="match status" value="2"/>
</dbReference>
<dbReference type="EMBL" id="PGGW01000025">
    <property type="protein sequence ID" value="PJE98175.1"/>
    <property type="molecule type" value="Genomic_DNA"/>
</dbReference>
<dbReference type="InterPro" id="IPR006162">
    <property type="entry name" value="Ppantetheine_attach_site"/>
</dbReference>
<dbReference type="InterPro" id="IPR001227">
    <property type="entry name" value="Ac_transferase_dom_sf"/>
</dbReference>
<evidence type="ECO:0000313" key="12">
    <source>
        <dbReference type="EMBL" id="PJE98175.1"/>
    </source>
</evidence>
<dbReference type="Gene3D" id="3.40.366.10">
    <property type="entry name" value="Malonyl-Coenzyme A Acyl Carrier Protein, domain 2"/>
    <property type="match status" value="1"/>
</dbReference>
<organism evidence="12 13">
    <name type="scientific">Streptomyces carminius</name>
    <dbReference type="NCBI Taxonomy" id="2665496"/>
    <lineage>
        <taxon>Bacteria</taxon>
        <taxon>Bacillati</taxon>
        <taxon>Actinomycetota</taxon>
        <taxon>Actinomycetes</taxon>
        <taxon>Kitasatosporales</taxon>
        <taxon>Streptomycetaceae</taxon>
        <taxon>Streptomyces</taxon>
    </lineage>
</organism>
<dbReference type="Pfam" id="PF22953">
    <property type="entry name" value="SpnB_Rossmann"/>
    <property type="match status" value="1"/>
</dbReference>
<dbReference type="Pfam" id="PF08659">
    <property type="entry name" value="KR"/>
    <property type="match status" value="1"/>
</dbReference>
<dbReference type="InterPro" id="IPR036291">
    <property type="entry name" value="NAD(P)-bd_dom_sf"/>
</dbReference>
<evidence type="ECO:0000259" key="10">
    <source>
        <dbReference type="PROSITE" id="PS50075"/>
    </source>
</evidence>
<dbReference type="Pfam" id="PF14765">
    <property type="entry name" value="PS-DH"/>
    <property type="match status" value="1"/>
</dbReference>
<dbReference type="FunFam" id="3.40.366.10:FF:000002">
    <property type="entry name" value="Probable polyketide synthase 2"/>
    <property type="match status" value="1"/>
</dbReference>
<dbReference type="Gene3D" id="3.40.47.10">
    <property type="match status" value="1"/>
</dbReference>
<dbReference type="InterPro" id="IPR049900">
    <property type="entry name" value="PKS_mFAS_DH"/>
</dbReference>
<reference evidence="12 13" key="1">
    <citation type="submission" date="2017-11" db="EMBL/GenBank/DDBJ databases">
        <title>Streptomyces carmine sp. nov., a novel actinomycete isolated from Sophora alopecuroides in Xinjiang, China.</title>
        <authorList>
            <person name="Wang Y."/>
            <person name="Luo X."/>
            <person name="Wan C."/>
            <person name="Zhang L."/>
        </authorList>
    </citation>
    <scope>NUCLEOTIDE SEQUENCE [LARGE SCALE GENOMIC DNA]</scope>
    <source>
        <strain evidence="12 13">TRM SA0054</strain>
    </source>
</reference>
<dbReference type="Proteomes" id="UP000230407">
    <property type="component" value="Unassembled WGS sequence"/>
</dbReference>
<keyword evidence="4" id="KW-0808">Transferase</keyword>
<feature type="region of interest" description="Disordered" evidence="9">
    <location>
        <begin position="1"/>
        <end position="21"/>
    </location>
</feature>
<dbReference type="SUPFAM" id="SSF52151">
    <property type="entry name" value="FabD/lysophospholipase-like"/>
    <property type="match status" value="1"/>
</dbReference>
<dbReference type="Gene3D" id="3.10.129.110">
    <property type="entry name" value="Polyketide synthase dehydratase"/>
    <property type="match status" value="1"/>
</dbReference>
<dbReference type="InterPro" id="IPR032821">
    <property type="entry name" value="PKS_assoc"/>
</dbReference>
<comment type="caution">
    <text evidence="12">The sequence shown here is derived from an EMBL/GenBank/DDBJ whole genome shotgun (WGS) entry which is preliminary data.</text>
</comment>
<protein>
    <submittedName>
        <fullName evidence="12">Polyketide synthase</fullName>
    </submittedName>
</protein>
<dbReference type="PROSITE" id="PS50075">
    <property type="entry name" value="CARRIER"/>
    <property type="match status" value="1"/>
</dbReference>
<dbReference type="PANTHER" id="PTHR43775:SF51">
    <property type="entry name" value="INACTIVE PHENOLPHTHIOCEROL SYNTHESIS POLYKETIDE SYNTHASE TYPE I PKS1-RELATED"/>
    <property type="match status" value="1"/>
</dbReference>
<dbReference type="InterPro" id="IPR049552">
    <property type="entry name" value="PKS_DH_N"/>
</dbReference>
<evidence type="ECO:0000256" key="4">
    <source>
        <dbReference type="ARBA" id="ARBA00022679"/>
    </source>
</evidence>
<comment type="pathway">
    <text evidence="1">Antibiotic biosynthesis.</text>
</comment>
<dbReference type="InterPro" id="IPR050091">
    <property type="entry name" value="PKS_NRPS_Biosynth_Enz"/>
</dbReference>